<feature type="domain" description="SnoaL-like" evidence="1">
    <location>
        <begin position="9"/>
        <end position="114"/>
    </location>
</feature>
<name>D1CA95_SPHTD</name>
<dbReference type="RefSeq" id="WP_012873773.1">
    <property type="nucleotide sequence ID" value="NC_013524.1"/>
</dbReference>
<dbReference type="GO" id="GO:0030638">
    <property type="term" value="P:polyketide metabolic process"/>
    <property type="evidence" value="ECO:0007669"/>
    <property type="project" value="InterPro"/>
</dbReference>
<dbReference type="Pfam" id="PF12680">
    <property type="entry name" value="SnoaL_2"/>
    <property type="match status" value="1"/>
</dbReference>
<proteinExistence type="predicted"/>
<dbReference type="KEGG" id="sti:Sthe_3338"/>
<dbReference type="InterPro" id="IPR032710">
    <property type="entry name" value="NTF2-like_dom_sf"/>
</dbReference>
<protein>
    <recommendedName>
        <fullName evidence="1">SnoaL-like domain-containing protein</fullName>
    </recommendedName>
</protein>
<dbReference type="InterPro" id="IPR011008">
    <property type="entry name" value="Dimeric_a/b-barrel"/>
</dbReference>
<dbReference type="SUPFAM" id="SSF54427">
    <property type="entry name" value="NTF2-like"/>
    <property type="match status" value="1"/>
</dbReference>
<dbReference type="EMBL" id="CP001824">
    <property type="protein sequence ID" value="ACZ40738.1"/>
    <property type="molecule type" value="Genomic_DNA"/>
</dbReference>
<dbReference type="SUPFAM" id="SSF54909">
    <property type="entry name" value="Dimeric alpha+beta barrel"/>
    <property type="match status" value="1"/>
</dbReference>
<dbReference type="AlphaFoldDB" id="D1CA95"/>
<dbReference type="InParanoid" id="D1CA95"/>
<organism evidence="2 3">
    <name type="scientific">Sphaerobacter thermophilus (strain ATCC 49802 / DSM 20745 / KCCM 41009 / NCIMB 13125 / S 6022)</name>
    <dbReference type="NCBI Taxonomy" id="479434"/>
    <lineage>
        <taxon>Bacteria</taxon>
        <taxon>Pseudomonadati</taxon>
        <taxon>Thermomicrobiota</taxon>
        <taxon>Thermomicrobia</taxon>
        <taxon>Sphaerobacterales</taxon>
        <taxon>Sphaerobacterineae</taxon>
        <taxon>Sphaerobacteraceae</taxon>
        <taxon>Sphaerobacter</taxon>
    </lineage>
</organism>
<evidence type="ECO:0000259" key="1">
    <source>
        <dbReference type="Pfam" id="PF12680"/>
    </source>
</evidence>
<dbReference type="eggNOG" id="COG2329">
    <property type="taxonomic scope" value="Bacteria"/>
</dbReference>
<dbReference type="Proteomes" id="UP000002027">
    <property type="component" value="Chromosome 2"/>
</dbReference>
<dbReference type="Gene3D" id="3.10.450.50">
    <property type="match status" value="1"/>
</dbReference>
<sequence length="291" mass="31738">MHALDVAGQYFDAWNRRDPDAIMATFAEGGTYADPAAGTLSGPAIGAYAGSLFAAFPDLHFDLVHVAATDGGRVTAEWLMRGTNTGPFAGAPPTGQTIALPGADFITVDGEKVRSVQGYFDRRTFVEQLGLQAMVMPYKAGPFAFGTATMVKTGKQTKPGAVGVTKITVRSDQEREQIREYSRAIAAEMLEMPGFLGWIGVVIGQEMYTITAWEDTEAPRQLVRGGTHRGAMRHFYEKDFALGGMLSVWSPERIKLDVRCDECGRVFTLRDWDESTRCECGAALNSTQTTW</sequence>
<dbReference type="PANTHER" id="PTHR38436">
    <property type="entry name" value="POLYKETIDE CYCLASE SNOAL-LIKE DOMAIN"/>
    <property type="match status" value="1"/>
</dbReference>
<accession>D1CA95</accession>
<keyword evidence="3" id="KW-1185">Reference proteome</keyword>
<dbReference type="InterPro" id="IPR009959">
    <property type="entry name" value="Cyclase_SnoaL-like"/>
</dbReference>
<reference evidence="3" key="1">
    <citation type="submission" date="2009-11" db="EMBL/GenBank/DDBJ databases">
        <title>The complete chromosome 2 of Sphaerobacter thermophilus DSM 20745.</title>
        <authorList>
            <person name="Lucas S."/>
            <person name="Copeland A."/>
            <person name="Lapidus A."/>
            <person name="Glavina del Rio T."/>
            <person name="Dalin E."/>
            <person name="Tice H."/>
            <person name="Bruce D."/>
            <person name="Goodwin L."/>
            <person name="Pitluck S."/>
            <person name="Kyrpides N."/>
            <person name="Mavromatis K."/>
            <person name="Ivanova N."/>
            <person name="Mikhailova N."/>
            <person name="LaButti K.M."/>
            <person name="Clum A."/>
            <person name="Sun H.I."/>
            <person name="Brettin T."/>
            <person name="Detter J.C."/>
            <person name="Han C."/>
            <person name="Larimer F."/>
            <person name="Land M."/>
            <person name="Hauser L."/>
            <person name="Markowitz V."/>
            <person name="Cheng J.F."/>
            <person name="Hugenholtz P."/>
            <person name="Woyke T."/>
            <person name="Wu D."/>
            <person name="Steenblock K."/>
            <person name="Schneider S."/>
            <person name="Pukall R."/>
            <person name="Goeker M."/>
            <person name="Klenk H.P."/>
            <person name="Eisen J.A."/>
        </authorList>
    </citation>
    <scope>NUCLEOTIDE SEQUENCE [LARGE SCALE GENOMIC DNA]</scope>
    <source>
        <strain evidence="3">ATCC 49802 / DSM 20745 / S 6022</strain>
    </source>
</reference>
<evidence type="ECO:0000313" key="2">
    <source>
        <dbReference type="EMBL" id="ACZ40738.1"/>
    </source>
</evidence>
<dbReference type="HOGENOM" id="CLU_956155_0_0_0"/>
<dbReference type="PANTHER" id="PTHR38436:SF1">
    <property type="entry name" value="ESTER CYCLASE"/>
    <property type="match status" value="1"/>
</dbReference>
<reference evidence="2 3" key="2">
    <citation type="journal article" date="2010" name="Stand. Genomic Sci.">
        <title>Complete genome sequence of Desulfohalobium retbaense type strain (HR(100)).</title>
        <authorList>
            <person name="Spring S."/>
            <person name="Nolan M."/>
            <person name="Lapidus A."/>
            <person name="Glavina Del Rio T."/>
            <person name="Copeland A."/>
            <person name="Tice H."/>
            <person name="Cheng J.F."/>
            <person name="Lucas S."/>
            <person name="Land M."/>
            <person name="Chen F."/>
            <person name="Bruce D."/>
            <person name="Goodwin L."/>
            <person name="Pitluck S."/>
            <person name="Ivanova N."/>
            <person name="Mavromatis K."/>
            <person name="Mikhailova N."/>
            <person name="Pati A."/>
            <person name="Chen A."/>
            <person name="Palaniappan K."/>
            <person name="Hauser L."/>
            <person name="Chang Y.J."/>
            <person name="Jeffries C.D."/>
            <person name="Munk C."/>
            <person name="Kiss H."/>
            <person name="Chain P."/>
            <person name="Han C."/>
            <person name="Brettin T."/>
            <person name="Detter J.C."/>
            <person name="Schuler E."/>
            <person name="Goker M."/>
            <person name="Rohde M."/>
            <person name="Bristow J."/>
            <person name="Eisen J.A."/>
            <person name="Markowitz V."/>
            <person name="Hugenholtz P."/>
            <person name="Kyrpides N.C."/>
            <person name="Klenk H.P."/>
        </authorList>
    </citation>
    <scope>NUCLEOTIDE SEQUENCE [LARGE SCALE GENOMIC DNA]</scope>
    <source>
        <strain evidence="3">ATCC 49802 / DSM 20745 / S 6022</strain>
    </source>
</reference>
<dbReference type="OrthoDB" id="158434at2"/>
<dbReference type="eggNOG" id="COG5485">
    <property type="taxonomic scope" value="Bacteria"/>
</dbReference>
<gene>
    <name evidence="2" type="ordered locus">Sthe_3338</name>
</gene>
<dbReference type="InterPro" id="IPR037401">
    <property type="entry name" value="SnoaL-like"/>
</dbReference>
<evidence type="ECO:0000313" key="3">
    <source>
        <dbReference type="Proteomes" id="UP000002027"/>
    </source>
</evidence>